<evidence type="ECO:0000313" key="8">
    <source>
        <dbReference type="EMBL" id="VVA09607.1"/>
    </source>
</evidence>
<comment type="subcellular location">
    <subcellularLocation>
        <location evidence="1">Nucleus</location>
    </subcellularLocation>
</comment>
<feature type="domain" description="TF-B3" evidence="7">
    <location>
        <begin position="313"/>
        <end position="415"/>
    </location>
</feature>
<dbReference type="Gene3D" id="2.40.330.10">
    <property type="entry name" value="DNA-binding pseudobarrel domain"/>
    <property type="match status" value="3"/>
</dbReference>
<dbReference type="Gramene" id="VVA09607">
    <property type="protein sequence ID" value="VVA09607"/>
    <property type="gene ID" value="Prudul26B010654"/>
</dbReference>
<name>A0A5E4E1L3_PRUDU</name>
<dbReference type="InterPro" id="IPR050655">
    <property type="entry name" value="Plant_B3_domain"/>
</dbReference>
<proteinExistence type="predicted"/>
<evidence type="ECO:0000256" key="3">
    <source>
        <dbReference type="ARBA" id="ARBA00023125"/>
    </source>
</evidence>
<dbReference type="Proteomes" id="UP000327085">
    <property type="component" value="Chromosome 7"/>
</dbReference>
<organism evidence="8 9">
    <name type="scientific">Prunus dulcis</name>
    <name type="common">Almond</name>
    <name type="synonym">Amygdalus dulcis</name>
    <dbReference type="NCBI Taxonomy" id="3755"/>
    <lineage>
        <taxon>Eukaryota</taxon>
        <taxon>Viridiplantae</taxon>
        <taxon>Streptophyta</taxon>
        <taxon>Embryophyta</taxon>
        <taxon>Tracheophyta</taxon>
        <taxon>Spermatophyta</taxon>
        <taxon>Magnoliopsida</taxon>
        <taxon>eudicotyledons</taxon>
        <taxon>Gunneridae</taxon>
        <taxon>Pentapetalae</taxon>
        <taxon>rosids</taxon>
        <taxon>fabids</taxon>
        <taxon>Rosales</taxon>
        <taxon>Rosaceae</taxon>
        <taxon>Amygdaloideae</taxon>
        <taxon>Amygdaleae</taxon>
        <taxon>Prunus</taxon>
    </lineage>
</organism>
<dbReference type="CDD" id="cd10017">
    <property type="entry name" value="B3_DNA"/>
    <property type="match status" value="3"/>
</dbReference>
<keyword evidence="5" id="KW-0539">Nucleus</keyword>
<evidence type="ECO:0000313" key="9">
    <source>
        <dbReference type="Proteomes" id="UP000327085"/>
    </source>
</evidence>
<dbReference type="Pfam" id="PF02362">
    <property type="entry name" value="B3"/>
    <property type="match status" value="3"/>
</dbReference>
<dbReference type="EMBL" id="CABIKO010000001">
    <property type="protein sequence ID" value="VVA09607.1"/>
    <property type="molecule type" value="Genomic_DNA"/>
</dbReference>
<reference evidence="9" key="1">
    <citation type="journal article" date="2020" name="Plant J.">
        <title>Transposons played a major role in the diversification between the closely related almond and peach genomes: results from the almond genome sequence.</title>
        <authorList>
            <person name="Alioto T."/>
            <person name="Alexiou K.G."/>
            <person name="Bardil A."/>
            <person name="Barteri F."/>
            <person name="Castanera R."/>
            <person name="Cruz F."/>
            <person name="Dhingra A."/>
            <person name="Duval H."/>
            <person name="Fernandez I Marti A."/>
            <person name="Frias L."/>
            <person name="Galan B."/>
            <person name="Garcia J.L."/>
            <person name="Howad W."/>
            <person name="Gomez-Garrido J."/>
            <person name="Gut M."/>
            <person name="Julca I."/>
            <person name="Morata J."/>
            <person name="Puigdomenech P."/>
            <person name="Ribeca P."/>
            <person name="Rubio Cabetas M.J."/>
            <person name="Vlasova A."/>
            <person name="Wirthensohn M."/>
            <person name="Garcia-Mas J."/>
            <person name="Gabaldon T."/>
            <person name="Casacuberta J.M."/>
            <person name="Arus P."/>
        </authorList>
    </citation>
    <scope>NUCLEOTIDE SEQUENCE [LARGE SCALE GENOMIC DNA]</scope>
    <source>
        <strain evidence="9">cv. Texas</strain>
    </source>
</reference>
<dbReference type="GO" id="GO:0003677">
    <property type="term" value="F:DNA binding"/>
    <property type="evidence" value="ECO:0007669"/>
    <property type="project" value="UniProtKB-KW"/>
</dbReference>
<dbReference type="GO" id="GO:0005634">
    <property type="term" value="C:nucleus"/>
    <property type="evidence" value="ECO:0007669"/>
    <property type="project" value="UniProtKB-SubCell"/>
</dbReference>
<feature type="compositionally biased region" description="Polar residues" evidence="6">
    <location>
        <begin position="248"/>
        <end position="262"/>
    </location>
</feature>
<dbReference type="SUPFAM" id="SSF101936">
    <property type="entry name" value="DNA-binding pseudobarrel domain"/>
    <property type="match status" value="3"/>
</dbReference>
<dbReference type="AlphaFoldDB" id="A0A5E4E1L3"/>
<protein>
    <submittedName>
        <fullName evidence="8">PREDICTED: B3</fullName>
    </submittedName>
</protein>
<feature type="domain" description="TF-B3" evidence="7">
    <location>
        <begin position="147"/>
        <end position="241"/>
    </location>
</feature>
<keyword evidence="4" id="KW-0804">Transcription</keyword>
<feature type="compositionally biased region" description="Basic and acidic residues" evidence="6">
    <location>
        <begin position="263"/>
        <end position="275"/>
    </location>
</feature>
<gene>
    <name evidence="8" type="ORF">ALMOND_2B010654</name>
</gene>
<evidence type="ECO:0000256" key="1">
    <source>
        <dbReference type="ARBA" id="ARBA00004123"/>
    </source>
</evidence>
<evidence type="ECO:0000256" key="5">
    <source>
        <dbReference type="ARBA" id="ARBA00023242"/>
    </source>
</evidence>
<dbReference type="PANTHER" id="PTHR31920:SF37">
    <property type="entry name" value="B3 DOMAIN-CONTAINING TRANSCRIPTION FACTOR VRN1"/>
    <property type="match status" value="1"/>
</dbReference>
<keyword evidence="2" id="KW-0805">Transcription regulation</keyword>
<dbReference type="PANTHER" id="PTHR31920">
    <property type="entry name" value="B3 DOMAIN-CONTAINING"/>
    <property type="match status" value="1"/>
</dbReference>
<feature type="domain" description="TF-B3" evidence="7">
    <location>
        <begin position="15"/>
        <end position="109"/>
    </location>
</feature>
<dbReference type="InterPro" id="IPR003340">
    <property type="entry name" value="B3_DNA-bd"/>
</dbReference>
<evidence type="ECO:0000259" key="7">
    <source>
        <dbReference type="PROSITE" id="PS50863"/>
    </source>
</evidence>
<dbReference type="SMART" id="SM01019">
    <property type="entry name" value="B3"/>
    <property type="match status" value="3"/>
</dbReference>
<evidence type="ECO:0000256" key="2">
    <source>
        <dbReference type="ARBA" id="ARBA00023015"/>
    </source>
</evidence>
<dbReference type="PROSITE" id="PS50863">
    <property type="entry name" value="B3"/>
    <property type="match status" value="3"/>
</dbReference>
<dbReference type="OMA" id="NSEVWPI"/>
<keyword evidence="3" id="KW-0238">DNA-binding</keyword>
<sequence length="418" mass="47617">MGSSSRHGKGLAFPVDSRSFFKIVLSKDVLKFPESVVTKYGDCLGDTVFLKVPNSEVWPIELTKRNGQVWLQQGWSNFADFYSLAFGYVLLFSYEGNHSHFQVRIFMRSPLEIDYFGSSVKEEDNLNGEMDYSNSPESPASLMNAPSFFKVVLGRTLQDGKLEIPIIPVHTYRDYMADTAYFEVPDGSIWPIELTRRDREIWLGRGWPEFAKSYSLEDGCFLAFSYAGKCSHFQLRIFRKNTLEMEYNSSSDDTEGNSNTSRDQTEGEKRTRGGDGGKTASHKSSEVDLRTAKLESLKGRALAKASSFKYDNPFTVIRMQPSYVLNHLRISPSFVMKHILSDGECNVTLQISDKKTWSVSCLINVYGCRLCARLDNHGWQAFVRDNQLEEGDACVFELIEKAPKIKLRVRIFRDKDQV</sequence>
<feature type="region of interest" description="Disordered" evidence="6">
    <location>
        <begin position="248"/>
        <end position="287"/>
    </location>
</feature>
<evidence type="ECO:0000256" key="4">
    <source>
        <dbReference type="ARBA" id="ARBA00023163"/>
    </source>
</evidence>
<dbReference type="InterPro" id="IPR015300">
    <property type="entry name" value="DNA-bd_pseudobarrel_sf"/>
</dbReference>
<dbReference type="InParanoid" id="A0A5E4E1L3"/>
<evidence type="ECO:0000256" key="6">
    <source>
        <dbReference type="SAM" id="MobiDB-lite"/>
    </source>
</evidence>
<accession>A0A5E4E1L3</accession>